<organism evidence="1 2">
    <name type="scientific">Ceratodon purpureus</name>
    <name type="common">Fire moss</name>
    <name type="synonym">Dicranum purpureum</name>
    <dbReference type="NCBI Taxonomy" id="3225"/>
    <lineage>
        <taxon>Eukaryota</taxon>
        <taxon>Viridiplantae</taxon>
        <taxon>Streptophyta</taxon>
        <taxon>Embryophyta</taxon>
        <taxon>Bryophyta</taxon>
        <taxon>Bryophytina</taxon>
        <taxon>Bryopsida</taxon>
        <taxon>Dicranidae</taxon>
        <taxon>Pseudoditrichales</taxon>
        <taxon>Ditrichaceae</taxon>
        <taxon>Ceratodon</taxon>
    </lineage>
</organism>
<reference evidence="1" key="1">
    <citation type="submission" date="2020-06" db="EMBL/GenBank/DDBJ databases">
        <title>WGS assembly of Ceratodon purpureus strain R40.</title>
        <authorList>
            <person name="Carey S.B."/>
            <person name="Jenkins J."/>
            <person name="Shu S."/>
            <person name="Lovell J.T."/>
            <person name="Sreedasyam A."/>
            <person name="Maumus F."/>
            <person name="Tiley G.P."/>
            <person name="Fernandez-Pozo N."/>
            <person name="Barry K."/>
            <person name="Chen C."/>
            <person name="Wang M."/>
            <person name="Lipzen A."/>
            <person name="Daum C."/>
            <person name="Saski C.A."/>
            <person name="Payton A.C."/>
            <person name="Mcbreen J.C."/>
            <person name="Conrad R.E."/>
            <person name="Kollar L.M."/>
            <person name="Olsson S."/>
            <person name="Huttunen S."/>
            <person name="Landis J.B."/>
            <person name="Wickett N.J."/>
            <person name="Johnson M.G."/>
            <person name="Rensing S.A."/>
            <person name="Grimwood J."/>
            <person name="Schmutz J."/>
            <person name="Mcdaniel S.F."/>
        </authorList>
    </citation>
    <scope>NUCLEOTIDE SEQUENCE</scope>
    <source>
        <strain evidence="1">R40</strain>
    </source>
</reference>
<dbReference type="Proteomes" id="UP000822688">
    <property type="component" value="Chromosome 5"/>
</dbReference>
<dbReference type="AlphaFoldDB" id="A0A8T0HZ50"/>
<keyword evidence="2" id="KW-1185">Reference proteome</keyword>
<accession>A0A8T0HZ50</accession>
<dbReference type="EMBL" id="CM026425">
    <property type="protein sequence ID" value="KAG0575949.1"/>
    <property type="molecule type" value="Genomic_DNA"/>
</dbReference>
<sequence length="390" mass="44812">MECCVLEGKYFRMDRRGPSRQVVEACDKHMERALDLGLRAEGSGFMGASFAEFESAAKLLPNCPRILECCYMVETIRNNMGSAREYHTRASRNQDNFVSETTKTTHMLVWRKFMRLITRVPLRGEQMEFRHEATLPPLGGKDTQVFRGVFHFSPAIQSVGENTELTVTLEYAEIGVSNSLTEPDLQGYFPYEFEMKIFPYGDWFRHYSKLSTVKHLVPQSPQQVQQQATAGYEAQICVGGSNFIPTANFTYTRGNGTSTFILSEGMEASKGRDDEKAMRIMWKVNTYADGKPFVLKPVYKNRPLPYEPTHHVCTNSGPFQGKWILPLTRASDMEYNFEWKVELVAKFALFRRSLKREFSLRKPKPLIHQTSYTAVVKSNFYQSSMEHNLQ</sequence>
<proteinExistence type="predicted"/>
<protein>
    <submittedName>
        <fullName evidence="1">Uncharacterized protein</fullName>
    </submittedName>
</protein>
<evidence type="ECO:0000313" key="1">
    <source>
        <dbReference type="EMBL" id="KAG0575949.1"/>
    </source>
</evidence>
<evidence type="ECO:0000313" key="2">
    <source>
        <dbReference type="Proteomes" id="UP000822688"/>
    </source>
</evidence>
<name>A0A8T0HZ50_CERPU</name>
<gene>
    <name evidence="1" type="ORF">KC19_5G042900</name>
</gene>
<comment type="caution">
    <text evidence="1">The sequence shown here is derived from an EMBL/GenBank/DDBJ whole genome shotgun (WGS) entry which is preliminary data.</text>
</comment>